<name>A0A916T4Z9_9ACTN</name>
<gene>
    <name evidence="5" type="primary">fadD</name>
    <name evidence="5" type="ORF">GCM10011489_19090</name>
</gene>
<comment type="catalytic activity">
    <reaction evidence="3">
        <text>a long-chain fatty acid + ATP + CoA = a long-chain fatty acyl-CoA + AMP + diphosphate</text>
        <dbReference type="Rhea" id="RHEA:15421"/>
        <dbReference type="ChEBI" id="CHEBI:30616"/>
        <dbReference type="ChEBI" id="CHEBI:33019"/>
        <dbReference type="ChEBI" id="CHEBI:57287"/>
        <dbReference type="ChEBI" id="CHEBI:57560"/>
        <dbReference type="ChEBI" id="CHEBI:83139"/>
        <dbReference type="ChEBI" id="CHEBI:456215"/>
        <dbReference type="EC" id="6.2.1.3"/>
    </reaction>
    <physiologicalReaction direction="left-to-right" evidence="3">
        <dbReference type="Rhea" id="RHEA:15422"/>
    </physiologicalReaction>
</comment>
<dbReference type="InterPro" id="IPR020845">
    <property type="entry name" value="AMP-binding_CS"/>
</dbReference>
<dbReference type="Gene3D" id="3.40.50.12780">
    <property type="entry name" value="N-terminal domain of ligase-like"/>
    <property type="match status" value="1"/>
</dbReference>
<proteinExistence type="predicted"/>
<feature type="domain" description="AMP-dependent synthetase/ligase" evidence="4">
    <location>
        <begin position="38"/>
        <end position="429"/>
    </location>
</feature>
<dbReference type="PANTHER" id="PTHR43272:SF33">
    <property type="entry name" value="AMP-BINDING DOMAIN-CONTAINING PROTEIN-RELATED"/>
    <property type="match status" value="1"/>
</dbReference>
<evidence type="ECO:0000256" key="1">
    <source>
        <dbReference type="ARBA" id="ARBA00022741"/>
    </source>
</evidence>
<reference evidence="5" key="2">
    <citation type="submission" date="2020-09" db="EMBL/GenBank/DDBJ databases">
        <authorList>
            <person name="Sun Q."/>
            <person name="Zhou Y."/>
        </authorList>
    </citation>
    <scope>NUCLEOTIDE SEQUENCE</scope>
    <source>
        <strain evidence="5">CGMCC 1.12827</strain>
    </source>
</reference>
<evidence type="ECO:0000259" key="4">
    <source>
        <dbReference type="Pfam" id="PF00501"/>
    </source>
</evidence>
<keyword evidence="6" id="KW-1185">Reference proteome</keyword>
<accession>A0A916T4Z9</accession>
<dbReference type="GO" id="GO:0004467">
    <property type="term" value="F:long-chain fatty acid-CoA ligase activity"/>
    <property type="evidence" value="ECO:0007669"/>
    <property type="project" value="UniProtKB-EC"/>
</dbReference>
<organism evidence="5 6">
    <name type="scientific">Gordonia jinhuaensis</name>
    <dbReference type="NCBI Taxonomy" id="1517702"/>
    <lineage>
        <taxon>Bacteria</taxon>
        <taxon>Bacillati</taxon>
        <taxon>Actinomycetota</taxon>
        <taxon>Actinomycetes</taxon>
        <taxon>Mycobacteriales</taxon>
        <taxon>Gordoniaceae</taxon>
        <taxon>Gordonia</taxon>
    </lineage>
</organism>
<dbReference type="CDD" id="cd05907">
    <property type="entry name" value="VL_LC_FACS_like"/>
    <property type="match status" value="1"/>
</dbReference>
<dbReference type="PANTHER" id="PTHR43272">
    <property type="entry name" value="LONG-CHAIN-FATTY-ACID--COA LIGASE"/>
    <property type="match status" value="1"/>
</dbReference>
<evidence type="ECO:0000313" key="5">
    <source>
        <dbReference type="EMBL" id="GGB31036.1"/>
    </source>
</evidence>
<dbReference type="GO" id="GO:0005524">
    <property type="term" value="F:ATP binding"/>
    <property type="evidence" value="ECO:0007669"/>
    <property type="project" value="UniProtKB-KW"/>
</dbReference>
<dbReference type="GO" id="GO:0016020">
    <property type="term" value="C:membrane"/>
    <property type="evidence" value="ECO:0007669"/>
    <property type="project" value="TreeGrafter"/>
</dbReference>
<dbReference type="InterPro" id="IPR000873">
    <property type="entry name" value="AMP-dep_synth/lig_dom"/>
</dbReference>
<protein>
    <submittedName>
        <fullName evidence="5">Long-chain acyl-CoA synthetase</fullName>
    </submittedName>
</protein>
<comment type="caution">
    <text evidence="5">The sequence shown here is derived from an EMBL/GenBank/DDBJ whole genome shotgun (WGS) entry which is preliminary data.</text>
</comment>
<evidence type="ECO:0000313" key="6">
    <source>
        <dbReference type="Proteomes" id="UP000621454"/>
    </source>
</evidence>
<evidence type="ECO:0000256" key="2">
    <source>
        <dbReference type="ARBA" id="ARBA00022840"/>
    </source>
</evidence>
<dbReference type="Proteomes" id="UP000621454">
    <property type="component" value="Unassembled WGS sequence"/>
</dbReference>
<dbReference type="PROSITE" id="PS00455">
    <property type="entry name" value="AMP_BINDING"/>
    <property type="match status" value="1"/>
</dbReference>
<dbReference type="InterPro" id="IPR042099">
    <property type="entry name" value="ANL_N_sf"/>
</dbReference>
<dbReference type="InterPro" id="IPR045851">
    <property type="entry name" value="AMP-bd_C_sf"/>
</dbReference>
<evidence type="ECO:0000256" key="3">
    <source>
        <dbReference type="ARBA" id="ARBA00024484"/>
    </source>
</evidence>
<dbReference type="RefSeq" id="WP_188586358.1">
    <property type="nucleotide sequence ID" value="NZ_BMGC01000010.1"/>
</dbReference>
<dbReference type="EMBL" id="BMGC01000010">
    <property type="protein sequence ID" value="GGB31036.1"/>
    <property type="molecule type" value="Genomic_DNA"/>
</dbReference>
<dbReference type="Pfam" id="PF00501">
    <property type="entry name" value="AMP-binding"/>
    <property type="match status" value="1"/>
</dbReference>
<keyword evidence="1" id="KW-0547">Nucleotide-binding</keyword>
<dbReference type="AlphaFoldDB" id="A0A916T4Z9"/>
<dbReference type="Gene3D" id="3.30.300.30">
    <property type="match status" value="1"/>
</dbReference>
<dbReference type="SUPFAM" id="SSF56801">
    <property type="entry name" value="Acetyl-CoA synthetase-like"/>
    <property type="match status" value="1"/>
</dbReference>
<reference evidence="5" key="1">
    <citation type="journal article" date="2014" name="Int. J. Syst. Evol. Microbiol.">
        <title>Complete genome sequence of Corynebacterium casei LMG S-19264T (=DSM 44701T), isolated from a smear-ripened cheese.</title>
        <authorList>
            <consortium name="US DOE Joint Genome Institute (JGI-PGF)"/>
            <person name="Walter F."/>
            <person name="Albersmeier A."/>
            <person name="Kalinowski J."/>
            <person name="Ruckert C."/>
        </authorList>
    </citation>
    <scope>NUCLEOTIDE SEQUENCE</scope>
    <source>
        <strain evidence="5">CGMCC 1.12827</strain>
    </source>
</reference>
<dbReference type="Pfam" id="PF23562">
    <property type="entry name" value="AMP-binding_C_3"/>
    <property type="match status" value="1"/>
</dbReference>
<sequence>MEYAQTAFQGEEVADKATLVDTVLARRRDSPQSVTFRRRGTNGWTDVTAHTFADDVDAVAKGLIASGIDIGDRVALLSSTRYEWTLLDYALWRVGAVTVAIYETSSPDQVRFILDNSGTRMMIIETPALRDLHTGAITSVASVTETLVIDAPDPAQSAVALLTEQGRDVGDEQLEQRLSNTVADSPATLIYTSGTTGTPKGVELTHRNLLTECRCVEETLDTVMVEGESTLLFLPLAHVFARTVQVGCVEGGIVLGHTNDLASLLPDLAQFRPSYLLSVPRVFEKVYNSATQRAEDDGKGAIFDRASDTAIEYSRALESGTIGFGLRARHALFDRLVYRKLRSVLGGRCTSAISGGAPLGERLGHFFRGIGVPIYEGYGLTETAAAVTVNSEVAQRIGSVGRPVDGAAVRIDDDGEIIVNGPMVFGGYWRNNEATREALQDGWFRTGDIGKLDDDGFLWITGRKKELIVTAGGKNVAPAPLEDSIRAHPLVSQCLVVGDNRPFVAALITLDAEALPGWLGRHGRAEQTPAALVTDDPDLRAEIDTAIAEANAAVSHAEAIKRYTILPEDFTLERGHMTPTLKLRRMAIHQDFARAIDGLYH</sequence>
<keyword evidence="2" id="KW-0067">ATP-binding</keyword>